<feature type="compositionally biased region" description="Low complexity" evidence="6">
    <location>
        <begin position="152"/>
        <end position="163"/>
    </location>
</feature>
<dbReference type="InterPro" id="IPR003783">
    <property type="entry name" value="Regulatory_RecX"/>
</dbReference>
<dbReference type="Pfam" id="PF02631">
    <property type="entry name" value="RecX_HTH2"/>
    <property type="match status" value="1"/>
</dbReference>
<feature type="domain" description="RecX second three-helical" evidence="7">
    <location>
        <begin position="327"/>
        <end position="368"/>
    </location>
</feature>
<dbReference type="Proteomes" id="UP000622552">
    <property type="component" value="Unassembled WGS sequence"/>
</dbReference>
<dbReference type="EMBL" id="JADOUF010000001">
    <property type="protein sequence ID" value="MBG6138087.1"/>
    <property type="molecule type" value="Genomic_DNA"/>
</dbReference>
<organism evidence="10 11">
    <name type="scientific">Longispora fulva</name>
    <dbReference type="NCBI Taxonomy" id="619741"/>
    <lineage>
        <taxon>Bacteria</taxon>
        <taxon>Bacillati</taxon>
        <taxon>Actinomycetota</taxon>
        <taxon>Actinomycetes</taxon>
        <taxon>Micromonosporales</taxon>
        <taxon>Micromonosporaceae</taxon>
        <taxon>Longispora</taxon>
    </lineage>
</organism>
<dbReference type="InterPro" id="IPR036388">
    <property type="entry name" value="WH-like_DNA-bd_sf"/>
</dbReference>
<dbReference type="Pfam" id="PF21982">
    <property type="entry name" value="RecX_HTH1"/>
    <property type="match status" value="1"/>
</dbReference>
<feature type="region of interest" description="Disordered" evidence="6">
    <location>
        <begin position="1"/>
        <end position="264"/>
    </location>
</feature>
<dbReference type="AlphaFoldDB" id="A0A8J7KR18"/>
<name>A0A8J7KR18_9ACTN</name>
<feature type="domain" description="RecX first three-helical" evidence="9">
    <location>
        <begin position="281"/>
        <end position="319"/>
    </location>
</feature>
<evidence type="ECO:0000259" key="8">
    <source>
        <dbReference type="Pfam" id="PF21981"/>
    </source>
</evidence>
<dbReference type="PANTHER" id="PTHR33602">
    <property type="entry name" value="REGULATORY PROTEIN RECX FAMILY PROTEIN"/>
    <property type="match status" value="1"/>
</dbReference>
<dbReference type="Gene3D" id="1.10.10.10">
    <property type="entry name" value="Winged helix-like DNA-binding domain superfamily/Winged helix DNA-binding domain"/>
    <property type="match status" value="2"/>
</dbReference>
<comment type="caution">
    <text evidence="10">The sequence shown here is derived from an EMBL/GenBank/DDBJ whole genome shotgun (WGS) entry which is preliminary data.</text>
</comment>
<dbReference type="PANTHER" id="PTHR33602:SF1">
    <property type="entry name" value="REGULATORY PROTEIN RECX FAMILY PROTEIN"/>
    <property type="match status" value="1"/>
</dbReference>
<dbReference type="InterPro" id="IPR053924">
    <property type="entry name" value="RecX_HTH_2nd"/>
</dbReference>
<evidence type="ECO:0000259" key="7">
    <source>
        <dbReference type="Pfam" id="PF02631"/>
    </source>
</evidence>
<protein>
    <recommendedName>
        <fullName evidence="3 5">Regulatory protein RecX</fullName>
    </recommendedName>
</protein>
<evidence type="ECO:0000256" key="1">
    <source>
        <dbReference type="ARBA" id="ARBA00004496"/>
    </source>
</evidence>
<comment type="function">
    <text evidence="5">Modulates RecA activity.</text>
</comment>
<comment type="subcellular location">
    <subcellularLocation>
        <location evidence="1 5">Cytoplasm</location>
    </subcellularLocation>
</comment>
<evidence type="ECO:0000313" key="11">
    <source>
        <dbReference type="Proteomes" id="UP000622552"/>
    </source>
</evidence>
<feature type="compositionally biased region" description="Polar residues" evidence="6">
    <location>
        <begin position="123"/>
        <end position="134"/>
    </location>
</feature>
<evidence type="ECO:0000259" key="9">
    <source>
        <dbReference type="Pfam" id="PF21982"/>
    </source>
</evidence>
<proteinExistence type="inferred from homology"/>
<dbReference type="GO" id="GO:0005737">
    <property type="term" value="C:cytoplasm"/>
    <property type="evidence" value="ECO:0007669"/>
    <property type="project" value="UniProtKB-SubCell"/>
</dbReference>
<evidence type="ECO:0000256" key="2">
    <source>
        <dbReference type="ARBA" id="ARBA00009695"/>
    </source>
</evidence>
<dbReference type="InterPro" id="IPR053925">
    <property type="entry name" value="RecX_HTH_3rd"/>
</dbReference>
<comment type="similarity">
    <text evidence="2 5">Belongs to the RecX family.</text>
</comment>
<feature type="compositionally biased region" description="Basic and acidic residues" evidence="6">
    <location>
        <begin position="191"/>
        <end position="219"/>
    </location>
</feature>
<gene>
    <name evidence="5" type="primary">recX</name>
    <name evidence="10" type="ORF">IW245_004281</name>
</gene>
<feature type="compositionally biased region" description="Basic and acidic residues" evidence="6">
    <location>
        <begin position="226"/>
        <end position="264"/>
    </location>
</feature>
<evidence type="ECO:0000256" key="3">
    <source>
        <dbReference type="ARBA" id="ARBA00018111"/>
    </source>
</evidence>
<dbReference type="HAMAP" id="MF_01114">
    <property type="entry name" value="RecX"/>
    <property type="match status" value="1"/>
</dbReference>
<evidence type="ECO:0000256" key="6">
    <source>
        <dbReference type="SAM" id="MobiDB-lite"/>
    </source>
</evidence>
<evidence type="ECO:0000256" key="5">
    <source>
        <dbReference type="HAMAP-Rule" id="MF_01114"/>
    </source>
</evidence>
<sequence>MRAADLPSPATEAPPGPDGISRGTGRVLPWSDQPLEDDGRASRRRSTRAARASAPPPGRDTAQVAPAEGPADPDDPSARIGRPFGDGARSSFGDRRGGLSRGGGLGAKKRAKGQTGGAVDSPRVTSSGPWQTFGSRADASDPDDVPGHPDADSGAGPASAASDWHPAYHGHQESPSFDSADASTRPRIGRPAHDPGDPRAREARAGDPRTGDPRTREPRIWGSSTREPEEPKPRKPREPKPRESRPRDPRPRKTPEERAQAALDRAEAARLEIAKNPEQAARAICLRLLNDRPRTRSELAAALAKRGVPDDAAAAVLDRYDEVGLIDDAAFAREWVSTRHRGRGLARRALGQELRRKGVDSDTIGEALEELDPETEEATAREFVARRLRSVTGSSEAVLRKVVGALARKGYPPGLAFRVVKEALEQAGQEADFDPDAMEDSHLGDI</sequence>
<keyword evidence="11" id="KW-1185">Reference proteome</keyword>
<evidence type="ECO:0000256" key="4">
    <source>
        <dbReference type="ARBA" id="ARBA00022490"/>
    </source>
</evidence>
<feature type="domain" description="RecX third three-helical" evidence="8">
    <location>
        <begin position="376"/>
        <end position="420"/>
    </location>
</feature>
<keyword evidence="4 5" id="KW-0963">Cytoplasm</keyword>
<dbReference type="Pfam" id="PF21981">
    <property type="entry name" value="RecX_HTH3"/>
    <property type="match status" value="1"/>
</dbReference>
<accession>A0A8J7KR18</accession>
<reference evidence="10" key="1">
    <citation type="submission" date="2020-11" db="EMBL/GenBank/DDBJ databases">
        <title>Sequencing the genomes of 1000 actinobacteria strains.</title>
        <authorList>
            <person name="Klenk H.-P."/>
        </authorList>
    </citation>
    <scope>NUCLEOTIDE SEQUENCE</scope>
    <source>
        <strain evidence="10">DSM 45356</strain>
    </source>
</reference>
<dbReference type="GO" id="GO:0006282">
    <property type="term" value="P:regulation of DNA repair"/>
    <property type="evidence" value="ECO:0007669"/>
    <property type="project" value="UniProtKB-UniRule"/>
</dbReference>
<dbReference type="InterPro" id="IPR053926">
    <property type="entry name" value="RecX_HTH_1st"/>
</dbReference>
<evidence type="ECO:0000313" key="10">
    <source>
        <dbReference type="EMBL" id="MBG6138087.1"/>
    </source>
</evidence>